<proteinExistence type="predicted"/>
<accession>A0A5P8K5W9</accession>
<sequence>MAVEHARAAGAETMILLCRPVLVPLYTQLGWSRLSVPVTVQQPDGARSSPLTTMIYDLAGLPHPNISADLRACPSDAR</sequence>
<dbReference type="RefSeq" id="WP_152169952.1">
    <property type="nucleotide sequence ID" value="NZ_CP045096.1"/>
</dbReference>
<keyword evidence="2" id="KW-1185">Reference proteome</keyword>
<dbReference type="KEGG" id="sphv:F9278_22490"/>
<evidence type="ECO:0000313" key="1">
    <source>
        <dbReference type="EMBL" id="QFQ98491.1"/>
    </source>
</evidence>
<name>A0A5P8K5W9_9ACTN</name>
<reference evidence="1 2" key="1">
    <citation type="submission" date="2019-10" db="EMBL/GenBank/DDBJ databases">
        <title>Streptomyces sp. strain GY16 isolated from leaves of Broussonetia papyrifera.</title>
        <authorList>
            <person name="Mo P."/>
        </authorList>
    </citation>
    <scope>NUCLEOTIDE SEQUENCE [LARGE SCALE GENOMIC DNA]</scope>
    <source>
        <strain evidence="1 2">GY16</strain>
    </source>
</reference>
<gene>
    <name evidence="1" type="ORF">F9278_22490</name>
</gene>
<dbReference type="AlphaFoldDB" id="A0A5P8K5W9"/>
<evidence type="ECO:0000313" key="2">
    <source>
        <dbReference type="Proteomes" id="UP000327294"/>
    </source>
</evidence>
<evidence type="ECO:0008006" key="3">
    <source>
        <dbReference type="Google" id="ProtNLM"/>
    </source>
</evidence>
<dbReference type="EMBL" id="CP045096">
    <property type="protein sequence ID" value="QFQ98491.1"/>
    <property type="molecule type" value="Genomic_DNA"/>
</dbReference>
<dbReference type="InterPro" id="IPR016181">
    <property type="entry name" value="Acyl_CoA_acyltransferase"/>
</dbReference>
<dbReference type="SUPFAM" id="SSF55729">
    <property type="entry name" value="Acyl-CoA N-acyltransferases (Nat)"/>
    <property type="match status" value="1"/>
</dbReference>
<dbReference type="Proteomes" id="UP000327294">
    <property type="component" value="Chromosome"/>
</dbReference>
<protein>
    <recommendedName>
        <fullName evidence="3">GNAT family N-acetyltransferase</fullName>
    </recommendedName>
</protein>
<organism evidence="1 2">
    <name type="scientific">Streptomyces phaeolivaceus</name>
    <dbReference type="NCBI Taxonomy" id="2653200"/>
    <lineage>
        <taxon>Bacteria</taxon>
        <taxon>Bacillati</taxon>
        <taxon>Actinomycetota</taxon>
        <taxon>Actinomycetes</taxon>
        <taxon>Kitasatosporales</taxon>
        <taxon>Streptomycetaceae</taxon>
        <taxon>Streptomyces</taxon>
    </lineage>
</organism>